<protein>
    <submittedName>
        <fullName evidence="2">SDR family NAD(P)-dependent oxidoreductase</fullName>
    </submittedName>
</protein>
<dbReference type="SUPFAM" id="SSF51735">
    <property type="entry name" value="NAD(P)-binding Rossmann-fold domains"/>
    <property type="match status" value="1"/>
</dbReference>
<dbReference type="Pfam" id="PF00106">
    <property type="entry name" value="adh_short"/>
    <property type="match status" value="1"/>
</dbReference>
<dbReference type="OrthoDB" id="4577644at2"/>
<accession>A0A4Q5N2J0</accession>
<comment type="caution">
    <text evidence="2">The sequence shown here is derived from an EMBL/GenBank/DDBJ whole genome shotgun (WGS) entry which is preliminary data.</text>
</comment>
<reference evidence="2 3" key="1">
    <citation type="submission" date="2019-01" db="EMBL/GenBank/DDBJ databases">
        <title>Novel species of Cellulomonas.</title>
        <authorList>
            <person name="Liu Q."/>
            <person name="Xin Y.-H."/>
        </authorList>
    </citation>
    <scope>NUCLEOTIDE SEQUENCE [LARGE SCALE GENOMIC DNA]</scope>
    <source>
        <strain evidence="2 3">HLT2-17</strain>
    </source>
</reference>
<proteinExistence type="predicted"/>
<name>A0A4Q5N2J0_9MICO</name>
<evidence type="ECO:0000313" key="3">
    <source>
        <dbReference type="Proteomes" id="UP000293764"/>
    </source>
</evidence>
<keyword evidence="1" id="KW-0560">Oxidoreductase</keyword>
<dbReference type="Gene3D" id="3.40.50.720">
    <property type="entry name" value="NAD(P)-binding Rossmann-like Domain"/>
    <property type="match status" value="1"/>
</dbReference>
<sequence length="279" mass="29639">MPGRTIIITGASDGIGAAAARRLTAQGETVVVVGRSRSKTTAVAAEIGADSFVADFAQLDSVRELAAGLRAAYPRIDVLANNAGGLMGAPETTTDGFEKTFQVNHLGPFLLTNLLMDTLVASRASVLNTSSVAAKRFGHLDLDDLDNARDYSPTKAYGDGKLANVLFTRELHRRFHDAGISTAAFHPGNVATSFASDTTSVLRFVYHTPLKRLVLISPDRGAEDLVWLATSEPGTAWTSGAYYARKKLASTNKQADDADLARELWDRSAEMVGVPAATA</sequence>
<dbReference type="EMBL" id="SDWW01000026">
    <property type="protein sequence ID" value="RYV50807.1"/>
    <property type="molecule type" value="Genomic_DNA"/>
</dbReference>
<dbReference type="InterPro" id="IPR036291">
    <property type="entry name" value="NAD(P)-bd_dom_sf"/>
</dbReference>
<keyword evidence="3" id="KW-1185">Reference proteome</keyword>
<dbReference type="PANTHER" id="PTHR43157:SF31">
    <property type="entry name" value="PHOSPHATIDYLINOSITOL-GLYCAN BIOSYNTHESIS CLASS F PROTEIN"/>
    <property type="match status" value="1"/>
</dbReference>
<dbReference type="PRINTS" id="PR00081">
    <property type="entry name" value="GDHRDH"/>
</dbReference>
<organism evidence="2 3">
    <name type="scientific">Pengzhenrongella frigida</name>
    <dbReference type="NCBI Taxonomy" id="1259133"/>
    <lineage>
        <taxon>Bacteria</taxon>
        <taxon>Bacillati</taxon>
        <taxon>Actinomycetota</taxon>
        <taxon>Actinomycetes</taxon>
        <taxon>Micrococcales</taxon>
        <taxon>Pengzhenrongella</taxon>
    </lineage>
</organism>
<dbReference type="GO" id="GO:0016491">
    <property type="term" value="F:oxidoreductase activity"/>
    <property type="evidence" value="ECO:0007669"/>
    <property type="project" value="UniProtKB-KW"/>
</dbReference>
<dbReference type="Proteomes" id="UP000293764">
    <property type="component" value="Unassembled WGS sequence"/>
</dbReference>
<dbReference type="PANTHER" id="PTHR43157">
    <property type="entry name" value="PHOSPHATIDYLINOSITOL-GLYCAN BIOSYNTHESIS CLASS F PROTEIN-RELATED"/>
    <property type="match status" value="1"/>
</dbReference>
<dbReference type="RefSeq" id="WP_130102867.1">
    <property type="nucleotide sequence ID" value="NZ_SDWW01000026.1"/>
</dbReference>
<gene>
    <name evidence="2" type="ORF">EUA98_11705</name>
</gene>
<dbReference type="InterPro" id="IPR002347">
    <property type="entry name" value="SDR_fam"/>
</dbReference>
<evidence type="ECO:0000313" key="2">
    <source>
        <dbReference type="EMBL" id="RYV50807.1"/>
    </source>
</evidence>
<evidence type="ECO:0000256" key="1">
    <source>
        <dbReference type="ARBA" id="ARBA00023002"/>
    </source>
</evidence>
<dbReference type="AlphaFoldDB" id="A0A4Q5N2J0"/>